<dbReference type="Gene3D" id="3.40.50.720">
    <property type="entry name" value="NAD(P)-binding Rossmann-like Domain"/>
    <property type="match status" value="1"/>
</dbReference>
<feature type="domain" description="DUF2520" evidence="1">
    <location>
        <begin position="61"/>
        <end position="181"/>
    </location>
</feature>
<dbReference type="PANTHER" id="PTHR40459:SF1">
    <property type="entry name" value="CONSERVED HYPOTHETICAL ALANINE AND LEUCINE RICH PROTEIN"/>
    <property type="match status" value="1"/>
</dbReference>
<dbReference type="KEGG" id="nml:Namu_2313"/>
<dbReference type="InterPro" id="IPR018931">
    <property type="entry name" value="DUF2520"/>
</dbReference>
<accession>C8XKC7</accession>
<reference evidence="2 3" key="2">
    <citation type="journal article" date="2010" name="Stand. Genomic Sci.">
        <title>Complete genome sequence of Nakamurella multipartita type strain (Y-104).</title>
        <authorList>
            <person name="Tice H."/>
            <person name="Mayilraj S."/>
            <person name="Sims D."/>
            <person name="Lapidus A."/>
            <person name="Nolan M."/>
            <person name="Lucas S."/>
            <person name="Glavina Del Rio T."/>
            <person name="Copeland A."/>
            <person name="Cheng J.F."/>
            <person name="Meincke L."/>
            <person name="Bruce D."/>
            <person name="Goodwin L."/>
            <person name="Pitluck S."/>
            <person name="Ivanova N."/>
            <person name="Mavromatis K."/>
            <person name="Ovchinnikova G."/>
            <person name="Pati A."/>
            <person name="Chen A."/>
            <person name="Palaniappan K."/>
            <person name="Land M."/>
            <person name="Hauser L."/>
            <person name="Chang Y.J."/>
            <person name="Jeffries C.D."/>
            <person name="Detter J.C."/>
            <person name="Brettin T."/>
            <person name="Rohde M."/>
            <person name="Goker M."/>
            <person name="Bristow J."/>
            <person name="Eisen J.A."/>
            <person name="Markowitz V."/>
            <person name="Hugenholtz P."/>
            <person name="Kyrpides N.C."/>
            <person name="Klenk H.P."/>
            <person name="Chen F."/>
        </authorList>
    </citation>
    <scope>NUCLEOTIDE SEQUENCE [LARGE SCALE GENOMIC DNA]</scope>
    <source>
        <strain evidence="3">ATCC 700099 / DSM 44233 / CIP 104796 / JCM 9543 / NBRC 105858 / Y-104</strain>
    </source>
</reference>
<dbReference type="InterPro" id="IPR036291">
    <property type="entry name" value="NAD(P)-bd_dom_sf"/>
</dbReference>
<dbReference type="PANTHER" id="PTHR40459">
    <property type="entry name" value="CONSERVED HYPOTHETICAL ALANINE AND LEUCINE RICH PROTEIN"/>
    <property type="match status" value="1"/>
</dbReference>
<evidence type="ECO:0000313" key="3">
    <source>
        <dbReference type="Proteomes" id="UP000002218"/>
    </source>
</evidence>
<proteinExistence type="predicted"/>
<gene>
    <name evidence="2" type="ordered locus">Namu_2313</name>
</gene>
<dbReference type="InterPro" id="IPR008927">
    <property type="entry name" value="6-PGluconate_DH-like_C_sf"/>
</dbReference>
<dbReference type="Proteomes" id="UP000002218">
    <property type="component" value="Chromosome"/>
</dbReference>
<dbReference type="SUPFAM" id="SSF48179">
    <property type="entry name" value="6-phosphogluconate dehydrogenase C-terminal domain-like"/>
    <property type="match status" value="1"/>
</dbReference>
<keyword evidence="3" id="KW-1185">Reference proteome</keyword>
<dbReference type="eggNOG" id="COG5495">
    <property type="taxonomic scope" value="Bacteria"/>
</dbReference>
<dbReference type="Pfam" id="PF10728">
    <property type="entry name" value="DUF2520"/>
    <property type="match status" value="1"/>
</dbReference>
<name>C8XKC7_NAKMY</name>
<organism evidence="2 3">
    <name type="scientific">Nakamurella multipartita (strain ATCC 700099 / DSM 44233 / CIP 104796 / JCM 9543 / NBRC 105858 / Y-104)</name>
    <name type="common">Microsphaera multipartita</name>
    <dbReference type="NCBI Taxonomy" id="479431"/>
    <lineage>
        <taxon>Bacteria</taxon>
        <taxon>Bacillati</taxon>
        <taxon>Actinomycetota</taxon>
        <taxon>Actinomycetes</taxon>
        <taxon>Nakamurellales</taxon>
        <taxon>Nakamurellaceae</taxon>
        <taxon>Nakamurella</taxon>
    </lineage>
</organism>
<reference evidence="3" key="1">
    <citation type="submission" date="2009-09" db="EMBL/GenBank/DDBJ databases">
        <title>The complete genome of Nakamurella multipartita DSM 44233.</title>
        <authorList>
            <consortium name="US DOE Joint Genome Institute (JGI-PGF)"/>
            <person name="Lucas S."/>
            <person name="Copeland A."/>
            <person name="Lapidus A."/>
            <person name="Glavina del Rio T."/>
            <person name="Dalin E."/>
            <person name="Tice H."/>
            <person name="Bruce D."/>
            <person name="Goodwin L."/>
            <person name="Pitluck S."/>
            <person name="Kyrpides N."/>
            <person name="Mavromatis K."/>
            <person name="Ivanova N."/>
            <person name="Ovchinnikova G."/>
            <person name="Sims D."/>
            <person name="Meincke L."/>
            <person name="Brettin T."/>
            <person name="Detter J.C."/>
            <person name="Han C."/>
            <person name="Larimer F."/>
            <person name="Land M."/>
            <person name="Hauser L."/>
            <person name="Markowitz V."/>
            <person name="Cheng J.-F."/>
            <person name="Hugenholtz P."/>
            <person name="Woyke T."/>
            <person name="Wu D."/>
            <person name="Klenk H.-P."/>
            <person name="Eisen J.A."/>
        </authorList>
    </citation>
    <scope>NUCLEOTIDE SEQUENCE [LARGE SCALE GENOMIC DNA]</scope>
    <source>
        <strain evidence="3">ATCC 700099 / DSM 44233 / CIP 104796 / JCM 9543 / NBRC 105858 / Y-104</strain>
    </source>
</reference>
<evidence type="ECO:0000259" key="1">
    <source>
        <dbReference type="Pfam" id="PF10728"/>
    </source>
</evidence>
<dbReference type="Gene3D" id="1.10.1040.20">
    <property type="entry name" value="ProC-like, C-terminal domain"/>
    <property type="match status" value="1"/>
</dbReference>
<dbReference type="HOGENOM" id="CLU_055635_0_0_11"/>
<dbReference type="SUPFAM" id="SSF51735">
    <property type="entry name" value="NAD(P)-binding Rossmann-fold domains"/>
    <property type="match status" value="1"/>
</dbReference>
<dbReference type="InParanoid" id="C8XKC7"/>
<dbReference type="InterPro" id="IPR037108">
    <property type="entry name" value="TM1727-like_C_sf"/>
</dbReference>
<dbReference type="EMBL" id="CP001737">
    <property type="protein sequence ID" value="ACV78689.1"/>
    <property type="molecule type" value="Genomic_DNA"/>
</dbReference>
<dbReference type="AlphaFoldDB" id="C8XKC7"/>
<protein>
    <submittedName>
        <fullName evidence="2">Putative coenzyme F420-dependent NADP oxidoreductase</fullName>
    </submittedName>
</protein>
<evidence type="ECO:0000313" key="2">
    <source>
        <dbReference type="EMBL" id="ACV78689.1"/>
    </source>
</evidence>
<sequence>MVLLCVPDDAIATAAASIEPPAVLGHCSGACGLDVLGPRRGFSVHPLMTVTPAGADFRGVWAAVDGSDPGALDTARTLAGVVGLRAVRVADRDRVAYHAAASIAANYLITVEAAAAELLASAGLDRQVLVPLARAALENWARVGPAALTGPVARGDTGTVARHRAAVAERAPQLLELLDALVGATRRLVTEPVPVQAAADPAAGGEGARDG</sequence>
<dbReference type="STRING" id="479431.Namu_2313"/>